<dbReference type="Proteomes" id="UP000574769">
    <property type="component" value="Unassembled WGS sequence"/>
</dbReference>
<dbReference type="InterPro" id="IPR049712">
    <property type="entry name" value="Poly_export"/>
</dbReference>
<protein>
    <submittedName>
        <fullName evidence="5">Polysaccharide export outer membrane protein</fullName>
    </submittedName>
</protein>
<feature type="signal peptide" evidence="2">
    <location>
        <begin position="1"/>
        <end position="27"/>
    </location>
</feature>
<gene>
    <name evidence="5" type="ORF">GGQ96_001697</name>
</gene>
<evidence type="ECO:0000256" key="2">
    <source>
        <dbReference type="SAM" id="SignalP"/>
    </source>
</evidence>
<dbReference type="RefSeq" id="WP_246360339.1">
    <property type="nucleotide sequence ID" value="NZ_JACHNY010000003.1"/>
</dbReference>
<keyword evidence="6" id="KW-1185">Reference proteome</keyword>
<dbReference type="Pfam" id="PF10531">
    <property type="entry name" value="SLBB"/>
    <property type="match status" value="1"/>
</dbReference>
<dbReference type="InterPro" id="IPR003715">
    <property type="entry name" value="Poly_export_N"/>
</dbReference>
<evidence type="ECO:0000259" key="4">
    <source>
        <dbReference type="Pfam" id="PF10531"/>
    </source>
</evidence>
<evidence type="ECO:0000256" key="1">
    <source>
        <dbReference type="ARBA" id="ARBA00022729"/>
    </source>
</evidence>
<dbReference type="AlphaFoldDB" id="A0A7W7EY05"/>
<feature type="chain" id="PRO_5031298488" evidence="2">
    <location>
        <begin position="28"/>
        <end position="206"/>
    </location>
</feature>
<sequence length="206" mass="21474">MKMVMLRASSALVLALASITGGSAALAQAGRAAATAGGTAAPYRINPGDELEVYVWGEDRLRRVVKVLPDGSFSYPLVGRVEAAGKLPSELEQVITRGLASQFREQVPQVTVSITAPSGFSFSVMGKVRTPGTFAPGKYVNVLEAIGLAGGPSEFAQTNDVVIMRKQGSGLSPIRVRLTDALRGNPSQRDLAGLPVLQAGDTVVVP</sequence>
<keyword evidence="1 2" id="KW-0732">Signal</keyword>
<accession>A0A7W7EY05</accession>
<dbReference type="PANTHER" id="PTHR33619">
    <property type="entry name" value="POLYSACCHARIDE EXPORT PROTEIN GFCE-RELATED"/>
    <property type="match status" value="1"/>
</dbReference>
<dbReference type="PANTHER" id="PTHR33619:SF3">
    <property type="entry name" value="POLYSACCHARIDE EXPORT PROTEIN GFCE-RELATED"/>
    <property type="match status" value="1"/>
</dbReference>
<evidence type="ECO:0000313" key="6">
    <source>
        <dbReference type="Proteomes" id="UP000574769"/>
    </source>
</evidence>
<reference evidence="5 6" key="1">
    <citation type="submission" date="2020-08" db="EMBL/GenBank/DDBJ databases">
        <title>Genomic Encyclopedia of Type Strains, Phase IV (KMG-IV): sequencing the most valuable type-strain genomes for metagenomic binning, comparative biology and taxonomic classification.</title>
        <authorList>
            <person name="Goeker M."/>
        </authorList>
    </citation>
    <scope>NUCLEOTIDE SEQUENCE [LARGE SCALE GENOMIC DNA]</scope>
    <source>
        <strain evidence="5 6">DSM 15867</strain>
    </source>
</reference>
<dbReference type="InterPro" id="IPR019554">
    <property type="entry name" value="Soluble_ligand-bd"/>
</dbReference>
<feature type="domain" description="Polysaccharide export protein N-terminal" evidence="3">
    <location>
        <begin position="40"/>
        <end position="115"/>
    </location>
</feature>
<evidence type="ECO:0000313" key="5">
    <source>
        <dbReference type="EMBL" id="MBB4617569.1"/>
    </source>
</evidence>
<dbReference type="EMBL" id="JACHNY010000003">
    <property type="protein sequence ID" value="MBB4617569.1"/>
    <property type="molecule type" value="Genomic_DNA"/>
</dbReference>
<dbReference type="Pfam" id="PF02563">
    <property type="entry name" value="Poly_export"/>
    <property type="match status" value="1"/>
</dbReference>
<feature type="domain" description="Soluble ligand binding" evidence="4">
    <location>
        <begin position="123"/>
        <end position="168"/>
    </location>
</feature>
<dbReference type="Gene3D" id="3.10.560.10">
    <property type="entry name" value="Outer membrane lipoprotein wza domain like"/>
    <property type="match status" value="1"/>
</dbReference>
<organism evidence="5 6">
    <name type="scientific">Sphingomonas abaci</name>
    <dbReference type="NCBI Taxonomy" id="237611"/>
    <lineage>
        <taxon>Bacteria</taxon>
        <taxon>Pseudomonadati</taxon>
        <taxon>Pseudomonadota</taxon>
        <taxon>Alphaproteobacteria</taxon>
        <taxon>Sphingomonadales</taxon>
        <taxon>Sphingomonadaceae</taxon>
        <taxon>Sphingomonas</taxon>
    </lineage>
</organism>
<comment type="caution">
    <text evidence="5">The sequence shown here is derived from an EMBL/GenBank/DDBJ whole genome shotgun (WGS) entry which is preliminary data.</text>
</comment>
<dbReference type="Gene3D" id="3.30.1950.10">
    <property type="entry name" value="wza like domain"/>
    <property type="match status" value="1"/>
</dbReference>
<evidence type="ECO:0000259" key="3">
    <source>
        <dbReference type="Pfam" id="PF02563"/>
    </source>
</evidence>
<name>A0A7W7EY05_9SPHN</name>
<proteinExistence type="predicted"/>
<dbReference type="GO" id="GO:0015159">
    <property type="term" value="F:polysaccharide transmembrane transporter activity"/>
    <property type="evidence" value="ECO:0007669"/>
    <property type="project" value="InterPro"/>
</dbReference>